<organism evidence="1 2">
    <name type="scientific">Cuneatibacter caecimuris</name>
    <dbReference type="NCBI Taxonomy" id="1796618"/>
    <lineage>
        <taxon>Bacteria</taxon>
        <taxon>Bacillati</taxon>
        <taxon>Bacillota</taxon>
        <taxon>Clostridia</taxon>
        <taxon>Lachnospirales</taxon>
        <taxon>Lachnospiraceae</taxon>
        <taxon>Cuneatibacter</taxon>
    </lineage>
</organism>
<gene>
    <name evidence="1" type="ORF">EV209_3116</name>
</gene>
<proteinExistence type="predicted"/>
<comment type="caution">
    <text evidence="1">The sequence shown here is derived from an EMBL/GenBank/DDBJ whole genome shotgun (WGS) entry which is preliminary data.</text>
</comment>
<evidence type="ECO:0000313" key="1">
    <source>
        <dbReference type="EMBL" id="RZS92402.1"/>
    </source>
</evidence>
<accession>A0A4Q7P185</accession>
<evidence type="ECO:0000313" key="2">
    <source>
        <dbReference type="Proteomes" id="UP000292927"/>
    </source>
</evidence>
<name>A0A4Q7P185_9FIRM</name>
<sequence length="124" mass="13450">MKREMGIARCGLACCLCSENDKCGGCASDGCPGTAWCENRKCSIEKAVDGCYACGESCSKGLLGKIKPAGFRAFIRRYGMEELLDCLERNEKNGVVYHKEGIIGDYDGFEDAEALIAFIRSGKI</sequence>
<reference evidence="1 2" key="1">
    <citation type="submission" date="2019-02" db="EMBL/GenBank/DDBJ databases">
        <title>Genomic Encyclopedia of Type Strains, Phase IV (KMG-IV): sequencing the most valuable type-strain genomes for metagenomic binning, comparative biology and taxonomic classification.</title>
        <authorList>
            <person name="Goeker M."/>
        </authorList>
    </citation>
    <scope>NUCLEOTIDE SEQUENCE [LARGE SCALE GENOMIC DNA]</scope>
    <source>
        <strain evidence="1 2">DSM 29486</strain>
    </source>
</reference>
<dbReference type="Proteomes" id="UP000292927">
    <property type="component" value="Unassembled WGS sequence"/>
</dbReference>
<dbReference type="EMBL" id="SGXF01000009">
    <property type="protein sequence ID" value="RZS92402.1"/>
    <property type="molecule type" value="Genomic_DNA"/>
</dbReference>
<keyword evidence="2" id="KW-1185">Reference proteome</keyword>
<dbReference type="AlphaFoldDB" id="A0A4Q7P185"/>
<protein>
    <recommendedName>
        <fullName evidence="3">DUF3795 domain-containing protein</fullName>
    </recommendedName>
</protein>
<dbReference type="OrthoDB" id="359038at2"/>
<evidence type="ECO:0008006" key="3">
    <source>
        <dbReference type="Google" id="ProtNLM"/>
    </source>
</evidence>
<dbReference type="RefSeq" id="WP_130436341.1">
    <property type="nucleotide sequence ID" value="NZ_SGXF01000009.1"/>
</dbReference>